<name>A0AAE3VKK8_9HYPH</name>
<proteinExistence type="predicted"/>
<dbReference type="GO" id="GO:0003700">
    <property type="term" value="F:DNA-binding transcription factor activity"/>
    <property type="evidence" value="ECO:0007669"/>
    <property type="project" value="InterPro"/>
</dbReference>
<dbReference type="GO" id="GO:0003677">
    <property type="term" value="F:DNA binding"/>
    <property type="evidence" value="ECO:0007669"/>
    <property type="project" value="UniProtKB-KW"/>
</dbReference>
<dbReference type="RefSeq" id="WP_306883445.1">
    <property type="nucleotide sequence ID" value="NZ_JAUSUL010000001.1"/>
</dbReference>
<comment type="caution">
    <text evidence="5">The sequence shown here is derived from an EMBL/GenBank/DDBJ whole genome shotgun (WGS) entry which is preliminary data.</text>
</comment>
<evidence type="ECO:0000313" key="6">
    <source>
        <dbReference type="Proteomes" id="UP001229244"/>
    </source>
</evidence>
<reference evidence="5" key="1">
    <citation type="submission" date="2023-07" db="EMBL/GenBank/DDBJ databases">
        <title>Genomic Encyclopedia of Type Strains, Phase IV (KMG-IV): sequencing the most valuable type-strain genomes for metagenomic binning, comparative biology and taxonomic classification.</title>
        <authorList>
            <person name="Goeker M."/>
        </authorList>
    </citation>
    <scope>NUCLEOTIDE SEQUENCE</scope>
    <source>
        <strain evidence="5">DSM 21202</strain>
    </source>
</reference>
<dbReference type="Pfam" id="PF07729">
    <property type="entry name" value="FCD"/>
    <property type="match status" value="1"/>
</dbReference>
<keyword evidence="2 5" id="KW-0238">DNA-binding</keyword>
<dbReference type="Gene3D" id="1.10.10.10">
    <property type="entry name" value="Winged helix-like DNA-binding domain superfamily/Winged helix DNA-binding domain"/>
    <property type="match status" value="1"/>
</dbReference>
<dbReference type="CDD" id="cd07377">
    <property type="entry name" value="WHTH_GntR"/>
    <property type="match status" value="1"/>
</dbReference>
<gene>
    <name evidence="5" type="ORF">J2S73_000080</name>
</gene>
<keyword evidence="6" id="KW-1185">Reference proteome</keyword>
<dbReference type="InterPro" id="IPR008920">
    <property type="entry name" value="TF_FadR/GntR_C"/>
</dbReference>
<dbReference type="PRINTS" id="PR00035">
    <property type="entry name" value="HTHGNTR"/>
</dbReference>
<evidence type="ECO:0000256" key="2">
    <source>
        <dbReference type="ARBA" id="ARBA00023125"/>
    </source>
</evidence>
<dbReference type="PROSITE" id="PS50949">
    <property type="entry name" value="HTH_GNTR"/>
    <property type="match status" value="1"/>
</dbReference>
<dbReference type="PANTHER" id="PTHR43537:SF44">
    <property type="entry name" value="GNTR FAMILY REGULATORY PROTEIN"/>
    <property type="match status" value="1"/>
</dbReference>
<organism evidence="5 6">
    <name type="scientific">Amorphus orientalis</name>
    <dbReference type="NCBI Taxonomy" id="649198"/>
    <lineage>
        <taxon>Bacteria</taxon>
        <taxon>Pseudomonadati</taxon>
        <taxon>Pseudomonadota</taxon>
        <taxon>Alphaproteobacteria</taxon>
        <taxon>Hyphomicrobiales</taxon>
        <taxon>Amorphaceae</taxon>
        <taxon>Amorphus</taxon>
    </lineage>
</organism>
<dbReference type="InterPro" id="IPR036388">
    <property type="entry name" value="WH-like_DNA-bd_sf"/>
</dbReference>
<dbReference type="InterPro" id="IPR000524">
    <property type="entry name" value="Tscrpt_reg_HTH_GntR"/>
</dbReference>
<dbReference type="Proteomes" id="UP001229244">
    <property type="component" value="Unassembled WGS sequence"/>
</dbReference>
<accession>A0AAE3VKK8</accession>
<dbReference type="SUPFAM" id="SSF46785">
    <property type="entry name" value="Winged helix' DNA-binding domain"/>
    <property type="match status" value="1"/>
</dbReference>
<dbReference type="InterPro" id="IPR036390">
    <property type="entry name" value="WH_DNA-bd_sf"/>
</dbReference>
<evidence type="ECO:0000256" key="3">
    <source>
        <dbReference type="ARBA" id="ARBA00023163"/>
    </source>
</evidence>
<dbReference type="PANTHER" id="PTHR43537">
    <property type="entry name" value="TRANSCRIPTIONAL REGULATOR, GNTR FAMILY"/>
    <property type="match status" value="1"/>
</dbReference>
<evidence type="ECO:0000256" key="1">
    <source>
        <dbReference type="ARBA" id="ARBA00023015"/>
    </source>
</evidence>
<dbReference type="SMART" id="SM00345">
    <property type="entry name" value="HTH_GNTR"/>
    <property type="match status" value="1"/>
</dbReference>
<dbReference type="Pfam" id="PF00392">
    <property type="entry name" value="GntR"/>
    <property type="match status" value="1"/>
</dbReference>
<protein>
    <submittedName>
        <fullName evidence="5">DNA-binding FadR family transcriptional regulator</fullName>
    </submittedName>
</protein>
<dbReference type="AlphaFoldDB" id="A0AAE3VKK8"/>
<dbReference type="SUPFAM" id="SSF48008">
    <property type="entry name" value="GntR ligand-binding domain-like"/>
    <property type="match status" value="1"/>
</dbReference>
<dbReference type="EMBL" id="JAUSUL010000001">
    <property type="protein sequence ID" value="MDQ0313643.1"/>
    <property type="molecule type" value="Genomic_DNA"/>
</dbReference>
<sequence length="223" mass="25013">MPKLISSDVETSLRARIAAGEWASDSRLPPERDLAAEYGVARNTVRRAVEAIVADGTIRRHVGRGSFIARDHEDIARIVQRTTGVSPADLMAVRFIVEPSTAAVAATMASRADLDAIAEAHEEASRARETERFEHWDAEFHQRIFAAARNELLMSLHDILRTIRNRNTWIELKKKTFSENRRLDYCDHHAEILAALTRRDADGAAAAMRVHLEAIQITLFGRP</sequence>
<keyword evidence="3" id="KW-0804">Transcription</keyword>
<evidence type="ECO:0000313" key="5">
    <source>
        <dbReference type="EMBL" id="MDQ0313643.1"/>
    </source>
</evidence>
<evidence type="ECO:0000259" key="4">
    <source>
        <dbReference type="PROSITE" id="PS50949"/>
    </source>
</evidence>
<dbReference type="SMART" id="SM00895">
    <property type="entry name" value="FCD"/>
    <property type="match status" value="1"/>
</dbReference>
<dbReference type="InterPro" id="IPR011711">
    <property type="entry name" value="GntR_C"/>
</dbReference>
<keyword evidence="1" id="KW-0805">Transcription regulation</keyword>
<feature type="domain" description="HTH gntR-type" evidence="4">
    <location>
        <begin position="3"/>
        <end position="71"/>
    </location>
</feature>
<dbReference type="Gene3D" id="1.20.120.530">
    <property type="entry name" value="GntR ligand-binding domain-like"/>
    <property type="match status" value="1"/>
</dbReference>